<evidence type="ECO:0000313" key="2">
    <source>
        <dbReference type="Proteomes" id="UP000638313"/>
    </source>
</evidence>
<sequence length="228" mass="25058">MSTTQDAGPGPWRDDDPALELPLALTAEQNAVVTARWHRARAAMPALDAVVEGVVARLAEPCGARQEGRKFRLKGLAAFRRQAAARVRLRVDAGTFAEKITDLNRYTVVLATDHYTAGVQQAYALLHEQGFEPVPGSERNSWQDLVHKAFRVAWRDRSGGGTVFEVVFHTPESFAVQSENGPLYDLYRSARIRRPAGGVAVGKSHEDAARLLQSRRYGSGHDAEENQG</sequence>
<reference evidence="1" key="2">
    <citation type="submission" date="2020-09" db="EMBL/GenBank/DDBJ databases">
        <authorList>
            <person name="Sun Q."/>
            <person name="Ohkuma M."/>
        </authorList>
    </citation>
    <scope>NUCLEOTIDE SEQUENCE</scope>
    <source>
        <strain evidence="1">JCM 4059</strain>
    </source>
</reference>
<reference evidence="1" key="1">
    <citation type="journal article" date="2014" name="Int. J. Syst. Evol. Microbiol.">
        <title>Complete genome sequence of Corynebacterium casei LMG S-19264T (=DSM 44701T), isolated from a smear-ripened cheese.</title>
        <authorList>
            <consortium name="US DOE Joint Genome Institute (JGI-PGF)"/>
            <person name="Walter F."/>
            <person name="Albersmeier A."/>
            <person name="Kalinowski J."/>
            <person name="Ruckert C."/>
        </authorList>
    </citation>
    <scope>NUCLEOTIDE SEQUENCE</scope>
    <source>
        <strain evidence="1">JCM 4059</strain>
    </source>
</reference>
<keyword evidence="2" id="KW-1185">Reference proteome</keyword>
<gene>
    <name evidence="1" type="ORF">GCM10010218_26850</name>
</gene>
<proteinExistence type="predicted"/>
<dbReference type="Proteomes" id="UP000638313">
    <property type="component" value="Unassembled WGS sequence"/>
</dbReference>
<accession>A0A919B276</accession>
<comment type="caution">
    <text evidence="1">The sequence shown here is derived from an EMBL/GenBank/DDBJ whole genome shotgun (WGS) entry which is preliminary data.</text>
</comment>
<dbReference type="AlphaFoldDB" id="A0A919B276"/>
<dbReference type="EMBL" id="BNBD01000004">
    <property type="protein sequence ID" value="GHF44164.1"/>
    <property type="molecule type" value="Genomic_DNA"/>
</dbReference>
<name>A0A919B276_9ACTN</name>
<evidence type="ECO:0000313" key="1">
    <source>
        <dbReference type="EMBL" id="GHF44164.1"/>
    </source>
</evidence>
<dbReference type="RefSeq" id="WP_190129739.1">
    <property type="nucleotide sequence ID" value="NZ_BNBD01000004.1"/>
</dbReference>
<protein>
    <submittedName>
        <fullName evidence="1">Uncharacterized protein</fullName>
    </submittedName>
</protein>
<organism evidence="1 2">
    <name type="scientific">Streptomyces mashuensis</name>
    <dbReference type="NCBI Taxonomy" id="33904"/>
    <lineage>
        <taxon>Bacteria</taxon>
        <taxon>Bacillati</taxon>
        <taxon>Actinomycetota</taxon>
        <taxon>Actinomycetes</taxon>
        <taxon>Kitasatosporales</taxon>
        <taxon>Streptomycetaceae</taxon>
        <taxon>Streptomyces</taxon>
    </lineage>
</organism>